<evidence type="ECO:0000313" key="14">
    <source>
        <dbReference type="Proteomes" id="UP001328107"/>
    </source>
</evidence>
<keyword evidence="3" id="KW-0813">Transport</keyword>
<keyword evidence="10" id="KW-1015">Disulfide bond</keyword>
<evidence type="ECO:0000256" key="5">
    <source>
        <dbReference type="ARBA" id="ARBA00022847"/>
    </source>
</evidence>
<evidence type="ECO:0000256" key="3">
    <source>
        <dbReference type="ARBA" id="ARBA00022448"/>
    </source>
</evidence>
<evidence type="ECO:0000256" key="6">
    <source>
        <dbReference type="ARBA" id="ARBA00022989"/>
    </source>
</evidence>
<dbReference type="PANTHER" id="PTHR11616">
    <property type="entry name" value="SODIUM/CHLORIDE DEPENDENT TRANSPORTER"/>
    <property type="match status" value="1"/>
</dbReference>
<proteinExistence type="inferred from homology"/>
<name>A0AAN4ZKE8_9BILA</name>
<keyword evidence="5" id="KW-0769">Symport</keyword>
<feature type="transmembrane region" description="Helical" evidence="12">
    <location>
        <begin position="255"/>
        <end position="275"/>
    </location>
</feature>
<feature type="transmembrane region" description="Helical" evidence="12">
    <location>
        <begin position="333"/>
        <end position="354"/>
    </location>
</feature>
<feature type="transmembrane region" description="Helical" evidence="12">
    <location>
        <begin position="104"/>
        <end position="124"/>
    </location>
</feature>
<protein>
    <submittedName>
        <fullName evidence="13">Uncharacterized protein</fullName>
    </submittedName>
</protein>
<feature type="transmembrane region" description="Helical" evidence="12">
    <location>
        <begin position="576"/>
        <end position="600"/>
    </location>
</feature>
<feature type="transmembrane region" description="Helical" evidence="12">
    <location>
        <begin position="468"/>
        <end position="493"/>
    </location>
</feature>
<dbReference type="GO" id="GO:0015179">
    <property type="term" value="F:L-amino acid transmembrane transporter activity"/>
    <property type="evidence" value="ECO:0007669"/>
    <property type="project" value="TreeGrafter"/>
</dbReference>
<dbReference type="Proteomes" id="UP001328107">
    <property type="component" value="Unassembled WGS sequence"/>
</dbReference>
<gene>
    <name evidence="13" type="ORF">PMAYCL1PPCAC_12601</name>
</gene>
<dbReference type="AlphaFoldDB" id="A0AAN4ZKE8"/>
<dbReference type="PROSITE" id="PS50267">
    <property type="entry name" value="NA_NEUROTRAN_SYMP_3"/>
    <property type="match status" value="1"/>
</dbReference>
<feature type="disulfide bond" evidence="10">
    <location>
        <begin position="188"/>
        <end position="197"/>
    </location>
</feature>
<dbReference type="GO" id="GO:0046872">
    <property type="term" value="F:metal ion binding"/>
    <property type="evidence" value="ECO:0007669"/>
    <property type="project" value="UniProtKB-KW"/>
</dbReference>
<dbReference type="InterPro" id="IPR000175">
    <property type="entry name" value="Na/ntran_symport"/>
</dbReference>
<organism evidence="13 14">
    <name type="scientific">Pristionchus mayeri</name>
    <dbReference type="NCBI Taxonomy" id="1317129"/>
    <lineage>
        <taxon>Eukaryota</taxon>
        <taxon>Metazoa</taxon>
        <taxon>Ecdysozoa</taxon>
        <taxon>Nematoda</taxon>
        <taxon>Chromadorea</taxon>
        <taxon>Rhabditida</taxon>
        <taxon>Rhabditina</taxon>
        <taxon>Diplogasteromorpha</taxon>
        <taxon>Diplogasteroidea</taxon>
        <taxon>Neodiplogasteridae</taxon>
        <taxon>Pristionchus</taxon>
    </lineage>
</organism>
<evidence type="ECO:0000256" key="12">
    <source>
        <dbReference type="SAM" id="Phobius"/>
    </source>
</evidence>
<keyword evidence="4 12" id="KW-0812">Transmembrane</keyword>
<keyword evidence="9" id="KW-0915">Sodium</keyword>
<dbReference type="InterPro" id="IPR037272">
    <property type="entry name" value="SNS_sf"/>
</dbReference>
<evidence type="ECO:0000256" key="11">
    <source>
        <dbReference type="SAM" id="MobiDB-lite"/>
    </source>
</evidence>
<keyword evidence="14" id="KW-1185">Reference proteome</keyword>
<feature type="transmembrane region" description="Helical" evidence="12">
    <location>
        <begin position="284"/>
        <end position="304"/>
    </location>
</feature>
<dbReference type="GO" id="GO:0005283">
    <property type="term" value="F:amino acid:sodium symporter activity"/>
    <property type="evidence" value="ECO:0007669"/>
    <property type="project" value="TreeGrafter"/>
</dbReference>
<keyword evidence="7 12" id="KW-0472">Membrane</keyword>
<feature type="transmembrane region" description="Helical" evidence="12">
    <location>
        <begin position="426"/>
        <end position="447"/>
    </location>
</feature>
<accession>A0AAN4ZKE8</accession>
<feature type="region of interest" description="Disordered" evidence="11">
    <location>
        <begin position="1"/>
        <end position="24"/>
    </location>
</feature>
<dbReference type="PRINTS" id="PR00176">
    <property type="entry name" value="NANEUSMPORT"/>
</dbReference>
<feature type="binding site" evidence="9">
    <location>
        <position position="90"/>
    </location>
    <ligand>
        <name>Na(+)</name>
        <dbReference type="ChEBI" id="CHEBI:29101"/>
        <label>1</label>
    </ligand>
</feature>
<dbReference type="EMBL" id="BTRK01000003">
    <property type="protein sequence ID" value="GMR42406.1"/>
    <property type="molecule type" value="Genomic_DNA"/>
</dbReference>
<feature type="binding site" evidence="9">
    <location>
        <position position="340"/>
    </location>
    <ligand>
        <name>Na(+)</name>
        <dbReference type="ChEBI" id="CHEBI:29101"/>
        <label>1</label>
    </ligand>
</feature>
<feature type="transmembrane region" description="Helical" evidence="12">
    <location>
        <begin position="546"/>
        <end position="564"/>
    </location>
</feature>
<feature type="transmembrane region" description="Helical" evidence="12">
    <location>
        <begin position="366"/>
        <end position="389"/>
    </location>
</feature>
<feature type="transmembrane region" description="Helical" evidence="12">
    <location>
        <begin position="145"/>
        <end position="166"/>
    </location>
</feature>
<feature type="non-terminal residue" evidence="13">
    <location>
        <position position="1"/>
    </location>
</feature>
<comment type="caution">
    <text evidence="13">The sequence shown here is derived from an EMBL/GenBank/DDBJ whole genome shotgun (WGS) entry which is preliminary data.</text>
</comment>
<dbReference type="GO" id="GO:0089718">
    <property type="term" value="P:amino acid import across plasma membrane"/>
    <property type="evidence" value="ECO:0007669"/>
    <property type="project" value="TreeGrafter"/>
</dbReference>
<feature type="transmembrane region" description="Helical" evidence="12">
    <location>
        <begin position="505"/>
        <end position="526"/>
    </location>
</feature>
<sequence length="704" mass="78460">YTREGTAMSVSSQSDQGRRARSQTAVDETLLPPFVHQLDTKMKEYEREGDIEFPFEDTTGAGDENRMRGNWSSRTDSLLAIAGFTFGLGNISRFPFLVQQHGGAAFLIPFALCLFVATIPVFFLEVSLGQFSSVGAISVWKAVPLFKGIGISSVYLSCVLAIYLAVMESWTLFYLVESIGFSLPWSNCSNSWSGKNCSAPARIACHLNNGTLLLNGSCLSLVDGSVTDQGDLGSLLYFHKTVLMKSQSIEEFAPLNWYLGICLQITWVAVFLCLFQGVKSSGKVVYVVVVLPYIILAVLLVRLLTLDGSLTAVIHFMRPDFSVLTDIKVWGEAAIHAFYSLSCCTGGLITLSSYNRFHSNLLRDVWLIPLLDVICSISACVLTFSAIGFTCRLIGVSFDDFQLKDGVHLLFVFLSEALSQLPAAPLYAALFFLMLALIINSTLLFVVETVISSLCDHFAELLRKCRRHVLAVSCIVLSLLSLPFCSSAGLYWLTILDRYVLRWPLIILAFLEVTAMGWVYGVDNLLDNIKWMTGKYPPVYLFWKMLWKYVCPVVYMFILSFVWQEWEILSYETYSFPYWTSLVGWGLSLIPILIIIVAAIEELMGARGTFSQRWSSVLNPDDSWGPALAIHRAEHFPLQIPEARRLLITCEDDLPPSEKEWQESHGGLAAHSHENGFGGRISTDRMSHAATVASVPVFERETAI</sequence>
<dbReference type="Pfam" id="PF00209">
    <property type="entry name" value="SNF"/>
    <property type="match status" value="1"/>
</dbReference>
<evidence type="ECO:0000256" key="4">
    <source>
        <dbReference type="ARBA" id="ARBA00022692"/>
    </source>
</evidence>
<evidence type="ECO:0000256" key="8">
    <source>
        <dbReference type="ARBA" id="ARBA00023180"/>
    </source>
</evidence>
<evidence type="ECO:0000256" key="2">
    <source>
        <dbReference type="ARBA" id="ARBA00006459"/>
    </source>
</evidence>
<keyword evidence="9" id="KW-0479">Metal-binding</keyword>
<reference evidence="14" key="1">
    <citation type="submission" date="2022-10" db="EMBL/GenBank/DDBJ databases">
        <title>Genome assembly of Pristionchus species.</title>
        <authorList>
            <person name="Yoshida K."/>
            <person name="Sommer R.J."/>
        </authorList>
    </citation>
    <scope>NUCLEOTIDE SEQUENCE [LARGE SCALE GENOMIC DNA]</scope>
    <source>
        <strain evidence="14">RS5460</strain>
    </source>
</reference>
<keyword evidence="8" id="KW-0325">Glycoprotein</keyword>
<dbReference type="SUPFAM" id="SSF161070">
    <property type="entry name" value="SNF-like"/>
    <property type="match status" value="1"/>
</dbReference>
<dbReference type="GO" id="GO:0005886">
    <property type="term" value="C:plasma membrane"/>
    <property type="evidence" value="ECO:0007669"/>
    <property type="project" value="TreeGrafter"/>
</dbReference>
<feature type="binding site" evidence="9">
    <location>
        <position position="83"/>
    </location>
    <ligand>
        <name>Na(+)</name>
        <dbReference type="ChEBI" id="CHEBI:29101"/>
        <label>1</label>
    </ligand>
</feature>
<comment type="subcellular location">
    <subcellularLocation>
        <location evidence="1">Membrane</location>
        <topology evidence="1">Multi-pass membrane protein</topology>
    </subcellularLocation>
</comment>
<dbReference type="PANTHER" id="PTHR11616:SF321">
    <property type="entry name" value="SODIUM-DEPENDENT NUTRIENT AMINO ACID TRANSPORTER 1-RELATED"/>
    <property type="match status" value="1"/>
</dbReference>
<comment type="similarity">
    <text evidence="2">Belongs to the sodium:neurotransmitter symporter (SNF) (TC 2.A.22) family.</text>
</comment>
<evidence type="ECO:0000313" key="13">
    <source>
        <dbReference type="EMBL" id="GMR42406.1"/>
    </source>
</evidence>
<evidence type="ECO:0000256" key="9">
    <source>
        <dbReference type="PIRSR" id="PIRSR600175-1"/>
    </source>
</evidence>
<feature type="transmembrane region" description="Helical" evidence="12">
    <location>
        <begin position="77"/>
        <end position="98"/>
    </location>
</feature>
<evidence type="ECO:0000256" key="10">
    <source>
        <dbReference type="PIRSR" id="PIRSR600175-2"/>
    </source>
</evidence>
<evidence type="ECO:0000256" key="7">
    <source>
        <dbReference type="ARBA" id="ARBA00023136"/>
    </source>
</evidence>
<keyword evidence="6 12" id="KW-1133">Transmembrane helix</keyword>
<evidence type="ECO:0000256" key="1">
    <source>
        <dbReference type="ARBA" id="ARBA00004141"/>
    </source>
</evidence>